<evidence type="ECO:0000256" key="2">
    <source>
        <dbReference type="SAM" id="Phobius"/>
    </source>
</evidence>
<reference evidence="3 4" key="1">
    <citation type="submission" date="2018-11" db="EMBL/GenBank/DDBJ databases">
        <authorList>
            <consortium name="Pathogen Informatics"/>
        </authorList>
    </citation>
    <scope>NUCLEOTIDE SEQUENCE [LARGE SCALE GENOMIC DNA]</scope>
</reference>
<gene>
    <name evidence="3" type="ORF">DILT_LOCUS2124</name>
</gene>
<protein>
    <submittedName>
        <fullName evidence="3">Uncharacterized protein</fullName>
    </submittedName>
</protein>
<evidence type="ECO:0000313" key="4">
    <source>
        <dbReference type="Proteomes" id="UP000281553"/>
    </source>
</evidence>
<dbReference type="EMBL" id="UYRU01041713">
    <property type="protein sequence ID" value="VDK69045.1"/>
    <property type="molecule type" value="Genomic_DNA"/>
</dbReference>
<proteinExistence type="predicted"/>
<keyword evidence="2" id="KW-1133">Transmembrane helix</keyword>
<dbReference type="AlphaFoldDB" id="A0A3P6SNH9"/>
<feature type="transmembrane region" description="Helical" evidence="2">
    <location>
        <begin position="99"/>
        <end position="120"/>
    </location>
</feature>
<keyword evidence="2" id="KW-0472">Membrane</keyword>
<evidence type="ECO:0000313" key="3">
    <source>
        <dbReference type="EMBL" id="VDK69045.1"/>
    </source>
</evidence>
<feature type="compositionally biased region" description="Polar residues" evidence="1">
    <location>
        <begin position="1"/>
        <end position="12"/>
    </location>
</feature>
<name>A0A3P6SNH9_DIBLA</name>
<accession>A0A3P6SNH9</accession>
<keyword evidence="4" id="KW-1185">Reference proteome</keyword>
<feature type="region of interest" description="Disordered" evidence="1">
    <location>
        <begin position="1"/>
        <end position="27"/>
    </location>
</feature>
<keyword evidence="2" id="KW-0812">Transmembrane</keyword>
<sequence>MVLMNSEGQTVGSPVDPTNDKESCPATPSKDCFKVDNGKMDFGFYVCRPTAFSYLNATQNNAPIFVGVNYVMVTGIAESGPLVVKLTAGGKSMTATINAAAWTSGSSAIVLANLALLFFFH</sequence>
<evidence type="ECO:0000256" key="1">
    <source>
        <dbReference type="SAM" id="MobiDB-lite"/>
    </source>
</evidence>
<dbReference type="Proteomes" id="UP000281553">
    <property type="component" value="Unassembled WGS sequence"/>
</dbReference>
<organism evidence="3 4">
    <name type="scientific">Dibothriocephalus latus</name>
    <name type="common">Fish tapeworm</name>
    <name type="synonym">Diphyllobothrium latum</name>
    <dbReference type="NCBI Taxonomy" id="60516"/>
    <lineage>
        <taxon>Eukaryota</taxon>
        <taxon>Metazoa</taxon>
        <taxon>Spiralia</taxon>
        <taxon>Lophotrochozoa</taxon>
        <taxon>Platyhelminthes</taxon>
        <taxon>Cestoda</taxon>
        <taxon>Eucestoda</taxon>
        <taxon>Diphyllobothriidea</taxon>
        <taxon>Diphyllobothriidae</taxon>
        <taxon>Dibothriocephalus</taxon>
    </lineage>
</organism>